<dbReference type="InterPro" id="IPR003598">
    <property type="entry name" value="Ig_sub2"/>
</dbReference>
<keyword evidence="2" id="KW-0963">Cytoplasm</keyword>
<dbReference type="InterPro" id="IPR036179">
    <property type="entry name" value="Ig-like_dom_sf"/>
</dbReference>
<dbReference type="EnsemblMetazoa" id="G26267.5">
    <property type="protein sequence ID" value="G26267.5:cds"/>
    <property type="gene ID" value="G26267"/>
</dbReference>
<feature type="compositionally biased region" description="Basic and acidic residues" evidence="4">
    <location>
        <begin position="863"/>
        <end position="872"/>
    </location>
</feature>
<dbReference type="PROSITE" id="PS50835">
    <property type="entry name" value="IG_LIKE"/>
    <property type="match status" value="2"/>
</dbReference>
<feature type="region of interest" description="Disordered" evidence="4">
    <location>
        <begin position="723"/>
        <end position="887"/>
    </location>
</feature>
<feature type="compositionally biased region" description="Low complexity" evidence="4">
    <location>
        <begin position="65"/>
        <end position="74"/>
    </location>
</feature>
<keyword evidence="3" id="KW-0393">Immunoglobulin domain</keyword>
<feature type="compositionally biased region" description="Low complexity" evidence="4">
    <location>
        <begin position="780"/>
        <end position="797"/>
    </location>
</feature>
<reference evidence="6" key="1">
    <citation type="submission" date="2022-08" db="UniProtKB">
        <authorList>
            <consortium name="EnsemblMetazoa"/>
        </authorList>
    </citation>
    <scope>IDENTIFICATION</scope>
    <source>
        <strain evidence="6">05x7-T-G4-1.051#20</strain>
    </source>
</reference>
<feature type="region of interest" description="Disordered" evidence="4">
    <location>
        <begin position="55"/>
        <end position="74"/>
    </location>
</feature>
<proteinExistence type="predicted"/>
<comment type="subcellular location">
    <subcellularLocation>
        <location evidence="1">Cytoplasm</location>
    </subcellularLocation>
</comment>
<dbReference type="Pfam" id="PF07679">
    <property type="entry name" value="I-set"/>
    <property type="match status" value="2"/>
</dbReference>
<dbReference type="SMART" id="SM00408">
    <property type="entry name" value="IGc2"/>
    <property type="match status" value="2"/>
</dbReference>
<feature type="compositionally biased region" description="Polar residues" evidence="4">
    <location>
        <begin position="307"/>
        <end position="316"/>
    </location>
</feature>
<sequence>MLWFLLFKIISAFSERDVDQMSDDLSEGHEDLMDDEVSFFAKSVDEIARITTRMTSSSPCLRPHSSTSVQTVDSDTSLDTSVSLRSSVSKAEPTYIEELIPAEGDDPKFDIPPESMTVKEGEPAKFSCRVSGTEPIEVIWYRVEDGELQQLEDSEDYEFTRDHNKHGATVFNTAKSMAGQLMCMVLNEKGHCSQSFILKVRSNNQEMKKPEFLKEIEDQEVKEGQHVKFRAKVKGYPLPRVVWYKDGHLLKNGTNYKIEKFGNRDYLLNVEYATPEDDAEYWVVAKNVAGEAKSTAQLIVQSKELDSSPNTSASLSKNKDDQQLANMGRKLLMTHGQVTEETERMMESANKMSDMHSSLDQFDAMLSSFEAEMEVSGSSTPRPPPPSEFADEDTLLKHDLRKGVENYNSMKDAASNIRNTTSSALKLLKSTENLINSQPEEDAFASVSVRDSTLSPKSRQDQDNNNLSQNSTQKLLDNVVSEPVAKVPSLDLSEVPNVKDTDHVTSETVIEESPASKTPQEIVKVRSDLLSEDEEPTVVNFGPKEVSGEMYGRDFYVQTEKKTSPRHWEVKLPQYSSRGGSVMHPEGLHETEEEVVNVERQLDLNNCPSISTGHAAEDSVSSLSPSLSIDSGFSSIREKPQQTQMFGESSEMDIPESRTEFNEDMGAAELPSVNRLKALFNAGKGDDSASVKRFENVLESGVHSITGRSVPKEKLEKYRNVLSPMSKPVQSSEQPTPGKSTLNVTLSSKHPGTKHIDAEPTQIFPEKKGDFFPQSPNLRTSSSVTSTKTIASAKTKAAPPPPSTNQGAAAATSVSRTQVQGSSGSRSNNEPSQSSSKVSSSQGAPAKGKTRIRSGCINARASFWEKRIHGEETKEEEFPEMVEHVDE</sequence>
<dbReference type="Gene3D" id="2.60.40.10">
    <property type="entry name" value="Immunoglobulins"/>
    <property type="match status" value="2"/>
</dbReference>
<dbReference type="InterPro" id="IPR013783">
    <property type="entry name" value="Ig-like_fold"/>
</dbReference>
<feature type="compositionally biased region" description="Polar residues" evidence="4">
    <location>
        <begin position="812"/>
        <end position="821"/>
    </location>
</feature>
<dbReference type="AlphaFoldDB" id="A0A8W8L1N5"/>
<evidence type="ECO:0000256" key="4">
    <source>
        <dbReference type="SAM" id="MobiDB-lite"/>
    </source>
</evidence>
<evidence type="ECO:0000259" key="5">
    <source>
        <dbReference type="PROSITE" id="PS50835"/>
    </source>
</evidence>
<dbReference type="FunFam" id="2.60.40.10:FF:000425">
    <property type="entry name" value="Myosin light chain kinase"/>
    <property type="match status" value="1"/>
</dbReference>
<feature type="region of interest" description="Disordered" evidence="4">
    <location>
        <begin position="442"/>
        <end position="476"/>
    </location>
</feature>
<dbReference type="GO" id="GO:0005737">
    <property type="term" value="C:cytoplasm"/>
    <property type="evidence" value="ECO:0007669"/>
    <property type="project" value="UniProtKB-SubCell"/>
</dbReference>
<keyword evidence="7" id="KW-1185">Reference proteome</keyword>
<feature type="domain" description="Ig-like" evidence="5">
    <location>
        <begin position="107"/>
        <end position="199"/>
    </location>
</feature>
<organism evidence="6 7">
    <name type="scientific">Magallana gigas</name>
    <name type="common">Pacific oyster</name>
    <name type="synonym">Crassostrea gigas</name>
    <dbReference type="NCBI Taxonomy" id="29159"/>
    <lineage>
        <taxon>Eukaryota</taxon>
        <taxon>Metazoa</taxon>
        <taxon>Spiralia</taxon>
        <taxon>Lophotrochozoa</taxon>
        <taxon>Mollusca</taxon>
        <taxon>Bivalvia</taxon>
        <taxon>Autobranchia</taxon>
        <taxon>Pteriomorphia</taxon>
        <taxon>Ostreida</taxon>
        <taxon>Ostreoidea</taxon>
        <taxon>Ostreidae</taxon>
        <taxon>Magallana</taxon>
    </lineage>
</organism>
<accession>A0A8W8L1N5</accession>
<dbReference type="PANTHER" id="PTHR47633:SF4">
    <property type="entry name" value="MYOPALLADIN ISOFORM X1"/>
    <property type="match status" value="1"/>
</dbReference>
<dbReference type="InterPro" id="IPR013098">
    <property type="entry name" value="Ig_I-set"/>
</dbReference>
<dbReference type="PANTHER" id="PTHR47633">
    <property type="entry name" value="IMMUNOGLOBULIN"/>
    <property type="match status" value="1"/>
</dbReference>
<dbReference type="SUPFAM" id="SSF48726">
    <property type="entry name" value="Immunoglobulin"/>
    <property type="match status" value="2"/>
</dbReference>
<dbReference type="InterPro" id="IPR007110">
    <property type="entry name" value="Ig-like_dom"/>
</dbReference>
<feature type="compositionally biased region" description="Polar residues" evidence="4">
    <location>
        <begin position="728"/>
        <end position="750"/>
    </location>
</feature>
<feature type="compositionally biased region" description="Low complexity" evidence="4">
    <location>
        <begin position="822"/>
        <end position="841"/>
    </location>
</feature>
<feature type="compositionally biased region" description="Low complexity" evidence="4">
    <location>
        <begin position="463"/>
        <end position="473"/>
    </location>
</feature>
<dbReference type="Proteomes" id="UP000005408">
    <property type="component" value="Unassembled WGS sequence"/>
</dbReference>
<name>A0A8W8L1N5_MAGGI</name>
<evidence type="ECO:0000256" key="2">
    <source>
        <dbReference type="ARBA" id="ARBA00022490"/>
    </source>
</evidence>
<protein>
    <recommendedName>
        <fullName evidence="5">Ig-like domain-containing protein</fullName>
    </recommendedName>
</protein>
<evidence type="ECO:0000313" key="7">
    <source>
        <dbReference type="Proteomes" id="UP000005408"/>
    </source>
</evidence>
<evidence type="ECO:0000256" key="1">
    <source>
        <dbReference type="ARBA" id="ARBA00004496"/>
    </source>
</evidence>
<evidence type="ECO:0000256" key="3">
    <source>
        <dbReference type="ARBA" id="ARBA00023319"/>
    </source>
</evidence>
<dbReference type="SMART" id="SM00409">
    <property type="entry name" value="IG"/>
    <property type="match status" value="2"/>
</dbReference>
<dbReference type="InterPro" id="IPR003599">
    <property type="entry name" value="Ig_sub"/>
</dbReference>
<feature type="region of interest" description="Disordered" evidence="4">
    <location>
        <begin position="303"/>
        <end position="323"/>
    </location>
</feature>
<evidence type="ECO:0000313" key="6">
    <source>
        <dbReference type="EnsemblMetazoa" id="G26267.5:cds"/>
    </source>
</evidence>
<feature type="domain" description="Ig-like" evidence="5">
    <location>
        <begin position="210"/>
        <end position="299"/>
    </location>
</feature>